<protein>
    <submittedName>
        <fullName evidence="10">TolC family protein</fullName>
    </submittedName>
</protein>
<evidence type="ECO:0000256" key="7">
    <source>
        <dbReference type="ARBA" id="ARBA00023237"/>
    </source>
</evidence>
<organism evidence="10 11">
    <name type="scientific">Thermatribacter velox</name>
    <dbReference type="NCBI Taxonomy" id="3039681"/>
    <lineage>
        <taxon>Bacteria</taxon>
        <taxon>Pseudomonadati</taxon>
        <taxon>Atribacterota</taxon>
        <taxon>Atribacteria</taxon>
        <taxon>Atribacterales</taxon>
        <taxon>Thermatribacteraceae</taxon>
        <taxon>Thermatribacter</taxon>
    </lineage>
</organism>
<dbReference type="RefSeq" id="WP_369018403.1">
    <property type="nucleotide sequence ID" value="NZ_CP121689.1"/>
</dbReference>
<accession>A0ABZ2YB62</accession>
<evidence type="ECO:0000313" key="10">
    <source>
        <dbReference type="EMBL" id="WZL76245.1"/>
    </source>
</evidence>
<evidence type="ECO:0000256" key="3">
    <source>
        <dbReference type="ARBA" id="ARBA00022448"/>
    </source>
</evidence>
<evidence type="ECO:0000313" key="11">
    <source>
        <dbReference type="Proteomes" id="UP001461341"/>
    </source>
</evidence>
<evidence type="ECO:0000256" key="5">
    <source>
        <dbReference type="ARBA" id="ARBA00022692"/>
    </source>
</evidence>
<dbReference type="Pfam" id="PF02321">
    <property type="entry name" value="OEP"/>
    <property type="match status" value="2"/>
</dbReference>
<keyword evidence="3" id="KW-0813">Transport</keyword>
<feature type="region of interest" description="Disordered" evidence="9">
    <location>
        <begin position="356"/>
        <end position="376"/>
    </location>
</feature>
<comment type="similarity">
    <text evidence="2">Belongs to the outer membrane factor (OMF) (TC 1.B.17) family.</text>
</comment>
<keyword evidence="5" id="KW-0812">Transmembrane</keyword>
<dbReference type="PANTHER" id="PTHR30026">
    <property type="entry name" value="OUTER MEMBRANE PROTEIN TOLC"/>
    <property type="match status" value="1"/>
</dbReference>
<keyword evidence="4" id="KW-1134">Transmembrane beta strand</keyword>
<dbReference type="Gene3D" id="1.20.1600.10">
    <property type="entry name" value="Outer membrane efflux proteins (OEP)"/>
    <property type="match status" value="2"/>
</dbReference>
<dbReference type="SUPFAM" id="SSF56954">
    <property type="entry name" value="Outer membrane efflux proteins (OEP)"/>
    <property type="match status" value="1"/>
</dbReference>
<proteinExistence type="inferred from homology"/>
<reference evidence="10 11" key="1">
    <citation type="submission" date="2023-03" db="EMBL/GenBank/DDBJ databases">
        <title>Novel Species.</title>
        <authorList>
            <person name="Ma S."/>
        </authorList>
    </citation>
    <scope>NUCLEOTIDE SEQUENCE [LARGE SCALE GENOMIC DNA]</scope>
    <source>
        <strain evidence="10 11">B11</strain>
    </source>
</reference>
<dbReference type="Proteomes" id="UP001461341">
    <property type="component" value="Chromosome"/>
</dbReference>
<evidence type="ECO:0000256" key="6">
    <source>
        <dbReference type="ARBA" id="ARBA00023136"/>
    </source>
</evidence>
<evidence type="ECO:0000256" key="8">
    <source>
        <dbReference type="SAM" id="Coils"/>
    </source>
</evidence>
<name>A0ABZ2YB62_9BACT</name>
<evidence type="ECO:0000256" key="2">
    <source>
        <dbReference type="ARBA" id="ARBA00007613"/>
    </source>
</evidence>
<keyword evidence="7" id="KW-0998">Cell outer membrane</keyword>
<dbReference type="PANTHER" id="PTHR30026:SF20">
    <property type="entry name" value="OUTER MEMBRANE PROTEIN TOLC"/>
    <property type="match status" value="1"/>
</dbReference>
<evidence type="ECO:0000256" key="4">
    <source>
        <dbReference type="ARBA" id="ARBA00022452"/>
    </source>
</evidence>
<keyword evidence="11" id="KW-1185">Reference proteome</keyword>
<feature type="coiled-coil region" evidence="8">
    <location>
        <begin position="115"/>
        <end position="173"/>
    </location>
</feature>
<evidence type="ECO:0000256" key="1">
    <source>
        <dbReference type="ARBA" id="ARBA00004442"/>
    </source>
</evidence>
<keyword evidence="6" id="KW-0472">Membrane</keyword>
<sequence length="376" mass="42502">MKRVLFVTSLLVLGILFFSLAGAQEKLSSLSLEDAIKKGLEEGKDAALYRIQLQVAHNEYQKAMADLLLNPSVISKLSAENSWKWAQREVEINLSELAFSIEEAYYNVLRAEQALRLAQSGAERAKKQLDDIQIRFSLGMVAEIDLLQAQLEAEQAEQEINNASRDLELAWQNLNSLIAVDPGTRFELTSTLSFSPVEIDFEKSLNYALSHRLEIQQAEDNLKLAEKKVEVSNTPYTPSLDKEAARLEREQYSIQLAKTRESIELEIREAYFTLKNAEEQVPLREKALQVARENLNIAQARFENGAITTLDLLEAQYNLYQAEISYLQSIYDYNVSLARFFTKLGLSFDERATFLQSSASPTQEEDTSKSPEAPAS</sequence>
<dbReference type="InterPro" id="IPR051906">
    <property type="entry name" value="TolC-like"/>
</dbReference>
<gene>
    <name evidence="10" type="ORF">QBE54_00500</name>
</gene>
<feature type="coiled-coil region" evidence="8">
    <location>
        <begin position="208"/>
        <end position="294"/>
    </location>
</feature>
<evidence type="ECO:0000256" key="9">
    <source>
        <dbReference type="SAM" id="MobiDB-lite"/>
    </source>
</evidence>
<keyword evidence="8" id="KW-0175">Coiled coil</keyword>
<comment type="subcellular location">
    <subcellularLocation>
        <location evidence="1">Cell outer membrane</location>
    </subcellularLocation>
</comment>
<dbReference type="EMBL" id="CP121689">
    <property type="protein sequence ID" value="WZL76245.1"/>
    <property type="molecule type" value="Genomic_DNA"/>
</dbReference>
<dbReference type="InterPro" id="IPR003423">
    <property type="entry name" value="OMP_efflux"/>
</dbReference>